<protein>
    <submittedName>
        <fullName evidence="2">Uncharacterized protein</fullName>
    </submittedName>
</protein>
<organism evidence="2 3">
    <name type="scientific">Zavarzinia aquatilis</name>
    <dbReference type="NCBI Taxonomy" id="2211142"/>
    <lineage>
        <taxon>Bacteria</taxon>
        <taxon>Pseudomonadati</taxon>
        <taxon>Pseudomonadota</taxon>
        <taxon>Alphaproteobacteria</taxon>
        <taxon>Rhodospirillales</taxon>
        <taxon>Zavarziniaceae</taxon>
        <taxon>Zavarzinia</taxon>
    </lineage>
</organism>
<accession>A0A317ED98</accession>
<keyword evidence="1" id="KW-0472">Membrane</keyword>
<sequence length="90" mass="9819">MARAARYHPAIIFRSSSMSLSHVTLPSDLDAVEGRGGLIAPVLMGLAFLLIALFGVFLAAKSTDQLAYVEGFLFLAFAFLMSMRYFGKKI</sequence>
<feature type="transmembrane region" description="Helical" evidence="1">
    <location>
        <begin position="66"/>
        <end position="86"/>
    </location>
</feature>
<comment type="caution">
    <text evidence="2">The sequence shown here is derived from an EMBL/GenBank/DDBJ whole genome shotgun (WGS) entry which is preliminary data.</text>
</comment>
<feature type="transmembrane region" description="Helical" evidence="1">
    <location>
        <begin position="38"/>
        <end position="60"/>
    </location>
</feature>
<reference evidence="2 3" key="1">
    <citation type="submission" date="2018-05" db="EMBL/GenBank/DDBJ databases">
        <title>Zavarzinia sp. HR-AS.</title>
        <authorList>
            <person name="Lee Y."/>
            <person name="Jeon C.O."/>
        </authorList>
    </citation>
    <scope>NUCLEOTIDE SEQUENCE [LARGE SCALE GENOMIC DNA]</scope>
    <source>
        <strain evidence="2 3">HR-AS</strain>
    </source>
</reference>
<evidence type="ECO:0000313" key="2">
    <source>
        <dbReference type="EMBL" id="PWR24246.1"/>
    </source>
</evidence>
<evidence type="ECO:0000256" key="1">
    <source>
        <dbReference type="SAM" id="Phobius"/>
    </source>
</evidence>
<keyword evidence="1" id="KW-0812">Transmembrane</keyword>
<gene>
    <name evidence="2" type="ORF">DKG74_09010</name>
</gene>
<dbReference type="AlphaFoldDB" id="A0A317ED98"/>
<dbReference type="EMBL" id="QGLE01000004">
    <property type="protein sequence ID" value="PWR24246.1"/>
    <property type="molecule type" value="Genomic_DNA"/>
</dbReference>
<keyword evidence="3" id="KW-1185">Reference proteome</keyword>
<dbReference type="Proteomes" id="UP000245461">
    <property type="component" value="Unassembled WGS sequence"/>
</dbReference>
<keyword evidence="1" id="KW-1133">Transmembrane helix</keyword>
<proteinExistence type="predicted"/>
<name>A0A317ED98_9PROT</name>
<evidence type="ECO:0000313" key="3">
    <source>
        <dbReference type="Proteomes" id="UP000245461"/>
    </source>
</evidence>